<sequence>MGRLSLAIGRQKDNNDGRRKSKHFRSSLKGLLRLPSSDERASIDLGNIRTLANEDGALRHSISAKQSTSGSIALGDSTQDSLDTGPASPDAESEDRAGLGEGIKAAASGKQDLQPGKPIAANQQTPHTEGSSKAHPDAAAAVPPSTEPLADAQVRDAADVSTRDIHAEQAAALARYSLVSADKTGIEWNGESEDAKKHGWRRRGSLLSSRLAAPLRKESNASSGGGGVRVLIRKESTPLFSISAHRSHHLFHHRSGASESSSNGGLRSSFWRNSSSNCNGSNGNGNNGSSSGAYRAAGPDQLASQPASQLVAEARAERTHRSSSVPFFTPVLSARSARPSASPYLRAIGTGVAGNGLIGSSNKSNSKSNSKSSSSGSGSGGRLNRNELYMSLANSLQPLDRFPKLSMMGSSDGGGPAGLPSPVAQSNDGTTASLATPMTFLVSPRPRASTASRHALSRIATDSQEFQPGKRALSSATIPALEFNVPASPRALAGAVDMSEFGVNSSNSGTPSTAKKSPILPPSPISTGTPARSVASAKFEALHETAEGKYAAEQEAAEELSEDSQSSDAVHETHRMQVVHDPYTGRKMINQYMIIRELGRGTHGKVKLAFDTITGEYFAIKIIDKESRDRRLRLGTNTRAHGNMRIDMEKMEKVKREIAILKKCRHPNVVRLREVIDDAHARRIYLVIEYMDGGEIKWRDEDGLPAMDPSEARSVFRDLVLGVEYLHYAGVLHRDLKPQNLLCNKAGRVKISDFGVSFLSRRQEKPRKSRHATTNTSTAIVINDGKAPSPLRPAGRAAALQGTSLHRYASQPLMGSVQILQRERSALQRQASVLSRDASVISNHSSRRATGSVSSADGSFGSSAASQNRRRIMDDQLLRQPGPSPHNDTPVGMGMLDEFGNNNNSFTTDLQPRSAPISPSPAISPVIKLPPESLSADSNVYDPFDSSDSNEFFSSDSESNYGSINNGHDDDKDNGDDIGDEDEDEDAGGIVFGAPAIGLIEPTPSVLTRLRHARKGTLGDIDFTYDEKDEERELAKTAGTPAFFAPELCCTVEELAKVLKDERARRSAHARLVSRHRNRNSTDPVTGHAPQLDCGTDENAAGASRLESVSGICSGSGPGPGSGSVRPSSLQVEPNQKPRLAKRHSAIVSLLARPFSPKSRLTSASSASSVSIQSSVAPLPEEEEATTDMDTSEPLPAKVITPAIDIWAMGVTLYCLIFGRVPFRASNEFELFNVIPRRALEFPQVLEATSESGAIRKLPPLDPDLQDLLARLLDKDFRTRITIDEIKQHAWVLRDLDRPSSWAQETDPAQRPSLNVTSLEVAQAVVPKQRAQKGFRASFRKRISQMQQSTATKTKSSLEWLKIW</sequence>
<dbReference type="EMBL" id="JANBOH010000036">
    <property type="protein sequence ID" value="KAJ1647210.1"/>
    <property type="molecule type" value="Genomic_DNA"/>
</dbReference>
<evidence type="ECO:0000256" key="2">
    <source>
        <dbReference type="ARBA" id="ARBA00022527"/>
    </source>
</evidence>
<dbReference type="Proteomes" id="UP001145021">
    <property type="component" value="Unassembled WGS sequence"/>
</dbReference>
<reference evidence="12" key="1">
    <citation type="submission" date="2022-07" db="EMBL/GenBank/DDBJ databases">
        <title>Phylogenomic reconstructions and comparative analyses of Kickxellomycotina fungi.</title>
        <authorList>
            <person name="Reynolds N.K."/>
            <person name="Stajich J.E."/>
            <person name="Barry K."/>
            <person name="Grigoriev I.V."/>
            <person name="Crous P."/>
            <person name="Smith M.E."/>
        </authorList>
    </citation>
    <scope>NUCLEOTIDE SEQUENCE</scope>
    <source>
        <strain evidence="12">NBRC 105413</strain>
    </source>
</reference>
<dbReference type="Gene3D" id="1.10.510.10">
    <property type="entry name" value="Transferase(Phosphotransferase) domain 1"/>
    <property type="match status" value="2"/>
</dbReference>
<dbReference type="GO" id="GO:0005524">
    <property type="term" value="F:ATP binding"/>
    <property type="evidence" value="ECO:0007669"/>
    <property type="project" value="UniProtKB-UniRule"/>
</dbReference>
<feature type="compositionally biased region" description="Polar residues" evidence="10">
    <location>
        <begin position="900"/>
        <end position="911"/>
    </location>
</feature>
<dbReference type="GO" id="GO:0004674">
    <property type="term" value="F:protein serine/threonine kinase activity"/>
    <property type="evidence" value="ECO:0007669"/>
    <property type="project" value="UniProtKB-KW"/>
</dbReference>
<dbReference type="Gene3D" id="3.30.200.20">
    <property type="entry name" value="Phosphorylase Kinase, domain 1"/>
    <property type="match status" value="1"/>
</dbReference>
<feature type="compositionally biased region" description="Low complexity" evidence="10">
    <location>
        <begin position="1159"/>
        <end position="1175"/>
    </location>
</feature>
<feature type="region of interest" description="Disordered" evidence="10">
    <location>
        <begin position="355"/>
        <end position="384"/>
    </location>
</feature>
<feature type="binding site" evidence="9">
    <location>
        <position position="621"/>
    </location>
    <ligand>
        <name>ATP</name>
        <dbReference type="ChEBI" id="CHEBI:30616"/>
    </ligand>
</feature>
<feature type="region of interest" description="Disordered" evidence="10">
    <location>
        <begin position="281"/>
        <end position="323"/>
    </location>
</feature>
<feature type="region of interest" description="Disordered" evidence="10">
    <location>
        <begin position="834"/>
        <end position="989"/>
    </location>
</feature>
<proteinExistence type="predicted"/>
<dbReference type="PROSITE" id="PS00108">
    <property type="entry name" value="PROTEIN_KINASE_ST"/>
    <property type="match status" value="1"/>
</dbReference>
<comment type="catalytic activity">
    <reaction evidence="8">
        <text>L-seryl-[protein] + ATP = O-phospho-L-seryl-[protein] + ADP + H(+)</text>
        <dbReference type="Rhea" id="RHEA:17989"/>
        <dbReference type="Rhea" id="RHEA-COMP:9863"/>
        <dbReference type="Rhea" id="RHEA-COMP:11604"/>
        <dbReference type="ChEBI" id="CHEBI:15378"/>
        <dbReference type="ChEBI" id="CHEBI:29999"/>
        <dbReference type="ChEBI" id="CHEBI:30616"/>
        <dbReference type="ChEBI" id="CHEBI:83421"/>
        <dbReference type="ChEBI" id="CHEBI:456216"/>
        <dbReference type="EC" id="2.7.11.1"/>
    </reaction>
</comment>
<feature type="compositionally biased region" description="Acidic residues" evidence="10">
    <location>
        <begin position="972"/>
        <end position="987"/>
    </location>
</feature>
<feature type="compositionally biased region" description="Low complexity" evidence="10">
    <location>
        <begin position="851"/>
        <end position="866"/>
    </location>
</feature>
<comment type="catalytic activity">
    <reaction evidence="7">
        <text>L-threonyl-[protein] + ATP = O-phospho-L-threonyl-[protein] + ADP + H(+)</text>
        <dbReference type="Rhea" id="RHEA:46608"/>
        <dbReference type="Rhea" id="RHEA-COMP:11060"/>
        <dbReference type="Rhea" id="RHEA-COMP:11605"/>
        <dbReference type="ChEBI" id="CHEBI:15378"/>
        <dbReference type="ChEBI" id="CHEBI:30013"/>
        <dbReference type="ChEBI" id="CHEBI:30616"/>
        <dbReference type="ChEBI" id="CHEBI:61977"/>
        <dbReference type="ChEBI" id="CHEBI:456216"/>
        <dbReference type="EC" id="2.7.11.1"/>
    </reaction>
</comment>
<evidence type="ECO:0000313" key="12">
    <source>
        <dbReference type="EMBL" id="KAJ1647210.1"/>
    </source>
</evidence>
<feature type="region of interest" description="Disordered" evidence="10">
    <location>
        <begin position="1069"/>
        <end position="1141"/>
    </location>
</feature>
<evidence type="ECO:0000256" key="3">
    <source>
        <dbReference type="ARBA" id="ARBA00022679"/>
    </source>
</evidence>
<feature type="compositionally biased region" description="Low complexity" evidence="10">
    <location>
        <begin position="359"/>
        <end position="376"/>
    </location>
</feature>
<gene>
    <name evidence="12" type="ORF">LPJ64_001395</name>
</gene>
<feature type="region of interest" description="Disordered" evidence="10">
    <location>
        <begin position="503"/>
        <end position="534"/>
    </location>
</feature>
<feature type="region of interest" description="Disordered" evidence="10">
    <location>
        <begin position="550"/>
        <end position="573"/>
    </location>
</feature>
<accession>A0A9W8CKN5</accession>
<dbReference type="GO" id="GO:0007165">
    <property type="term" value="P:signal transduction"/>
    <property type="evidence" value="ECO:0007669"/>
    <property type="project" value="TreeGrafter"/>
</dbReference>
<evidence type="ECO:0000256" key="1">
    <source>
        <dbReference type="ARBA" id="ARBA00012513"/>
    </source>
</evidence>
<evidence type="ECO:0000259" key="11">
    <source>
        <dbReference type="PROSITE" id="PS50011"/>
    </source>
</evidence>
<dbReference type="Pfam" id="PF00069">
    <property type="entry name" value="Pkinase"/>
    <property type="match status" value="2"/>
</dbReference>
<feature type="region of interest" description="Disordered" evidence="10">
    <location>
        <begin position="62"/>
        <end position="149"/>
    </location>
</feature>
<dbReference type="InterPro" id="IPR008271">
    <property type="entry name" value="Ser/Thr_kinase_AS"/>
</dbReference>
<feature type="domain" description="Protein kinase" evidence="11">
    <location>
        <begin position="592"/>
        <end position="1292"/>
    </location>
</feature>
<dbReference type="InterPro" id="IPR000719">
    <property type="entry name" value="Prot_kinase_dom"/>
</dbReference>
<feature type="compositionally biased region" description="Basic residues" evidence="10">
    <location>
        <begin position="1069"/>
        <end position="1079"/>
    </location>
</feature>
<keyword evidence="6 9" id="KW-0067">ATP-binding</keyword>
<comment type="caution">
    <text evidence="12">The sequence shown here is derived from an EMBL/GenBank/DDBJ whole genome shotgun (WGS) entry which is preliminary data.</text>
</comment>
<feature type="region of interest" description="Disordered" evidence="10">
    <location>
        <begin position="1"/>
        <end position="28"/>
    </location>
</feature>
<evidence type="ECO:0000256" key="8">
    <source>
        <dbReference type="ARBA" id="ARBA00048679"/>
    </source>
</evidence>
<keyword evidence="2" id="KW-0723">Serine/threonine-protein kinase</keyword>
<evidence type="ECO:0000313" key="13">
    <source>
        <dbReference type="Proteomes" id="UP001145021"/>
    </source>
</evidence>
<organism evidence="12 13">
    <name type="scientific">Coemansia asiatica</name>
    <dbReference type="NCBI Taxonomy" id="1052880"/>
    <lineage>
        <taxon>Eukaryota</taxon>
        <taxon>Fungi</taxon>
        <taxon>Fungi incertae sedis</taxon>
        <taxon>Zoopagomycota</taxon>
        <taxon>Kickxellomycotina</taxon>
        <taxon>Kickxellomycetes</taxon>
        <taxon>Kickxellales</taxon>
        <taxon>Kickxellaceae</taxon>
        <taxon>Coemansia</taxon>
    </lineage>
</organism>
<dbReference type="InterPro" id="IPR011009">
    <property type="entry name" value="Kinase-like_dom_sf"/>
</dbReference>
<feature type="compositionally biased region" description="Low complexity" evidence="10">
    <location>
        <begin position="914"/>
        <end position="925"/>
    </location>
</feature>
<keyword evidence="4 9" id="KW-0547">Nucleotide-binding</keyword>
<protein>
    <recommendedName>
        <fullName evidence="1">non-specific serine/threonine protein kinase</fullName>
        <ecNumber evidence="1">2.7.11.1</ecNumber>
    </recommendedName>
</protein>
<dbReference type="PROSITE" id="PS00107">
    <property type="entry name" value="PROTEIN_KINASE_ATP"/>
    <property type="match status" value="1"/>
</dbReference>
<evidence type="ECO:0000256" key="4">
    <source>
        <dbReference type="ARBA" id="ARBA00022741"/>
    </source>
</evidence>
<dbReference type="EC" id="2.7.11.1" evidence="1"/>
<evidence type="ECO:0000256" key="6">
    <source>
        <dbReference type="ARBA" id="ARBA00022840"/>
    </source>
</evidence>
<keyword evidence="13" id="KW-1185">Reference proteome</keyword>
<feature type="compositionally biased region" description="Low complexity" evidence="10">
    <location>
        <begin position="944"/>
        <end position="966"/>
    </location>
</feature>
<evidence type="ECO:0000256" key="10">
    <source>
        <dbReference type="SAM" id="MobiDB-lite"/>
    </source>
</evidence>
<dbReference type="PROSITE" id="PS50011">
    <property type="entry name" value="PROTEIN_KINASE_DOM"/>
    <property type="match status" value="1"/>
</dbReference>
<dbReference type="InterPro" id="IPR017441">
    <property type="entry name" value="Protein_kinase_ATP_BS"/>
</dbReference>
<evidence type="ECO:0000256" key="7">
    <source>
        <dbReference type="ARBA" id="ARBA00047899"/>
    </source>
</evidence>
<evidence type="ECO:0000256" key="5">
    <source>
        <dbReference type="ARBA" id="ARBA00022777"/>
    </source>
</evidence>
<evidence type="ECO:0000256" key="9">
    <source>
        <dbReference type="PROSITE-ProRule" id="PRU10141"/>
    </source>
</evidence>
<dbReference type="PANTHER" id="PTHR43895">
    <property type="entry name" value="CALCIUM/CALMODULIN-DEPENDENT PROTEIN KINASE KINASE-RELATED"/>
    <property type="match status" value="1"/>
</dbReference>
<keyword evidence="5" id="KW-0418">Kinase</keyword>
<keyword evidence="3" id="KW-0808">Transferase</keyword>
<dbReference type="SUPFAM" id="SSF56112">
    <property type="entry name" value="Protein kinase-like (PK-like)"/>
    <property type="match status" value="2"/>
</dbReference>
<name>A0A9W8CKN5_9FUNG</name>
<feature type="region of interest" description="Disordered" evidence="10">
    <location>
        <begin position="1159"/>
        <end position="1194"/>
    </location>
</feature>
<dbReference type="FunFam" id="3.30.200.20:FF:000206">
    <property type="entry name" value="Serine/threonine-protein kinase Ssp1"/>
    <property type="match status" value="1"/>
</dbReference>
<feature type="compositionally biased region" description="Polar residues" evidence="10">
    <location>
        <begin position="503"/>
        <end position="515"/>
    </location>
</feature>
<feature type="compositionally biased region" description="Polar residues" evidence="10">
    <location>
        <begin position="63"/>
        <end position="82"/>
    </location>
</feature>
<dbReference type="SMART" id="SM00220">
    <property type="entry name" value="S_TKc"/>
    <property type="match status" value="1"/>
</dbReference>
<dbReference type="PANTHER" id="PTHR43895:SF152">
    <property type="entry name" value="SERINE_THREONINE-PROTEIN KINASE TOS3"/>
    <property type="match status" value="1"/>
</dbReference>
<feature type="compositionally biased region" description="Acidic residues" evidence="10">
    <location>
        <begin position="1180"/>
        <end position="1191"/>
    </location>
</feature>